<dbReference type="RefSeq" id="WP_047369752.1">
    <property type="nucleotide sequence ID" value="NZ_CABMNU010000005.1"/>
</dbReference>
<proteinExistence type="predicted"/>
<dbReference type="Gene3D" id="2.60.40.1080">
    <property type="match status" value="1"/>
</dbReference>
<dbReference type="SMART" id="SM00635">
    <property type="entry name" value="BID_2"/>
    <property type="match status" value="1"/>
</dbReference>
<feature type="domain" description="BIG2" evidence="1">
    <location>
        <begin position="159"/>
        <end position="239"/>
    </location>
</feature>
<dbReference type="Proteomes" id="UP000867740">
    <property type="component" value="Unassembled WGS sequence"/>
</dbReference>
<organism evidence="2 3">
    <name type="scientific">Kluyvera intermedia</name>
    <name type="common">Enterobacter intermedius</name>
    <dbReference type="NCBI Taxonomy" id="61648"/>
    <lineage>
        <taxon>Bacteria</taxon>
        <taxon>Pseudomonadati</taxon>
        <taxon>Pseudomonadota</taxon>
        <taxon>Gammaproteobacteria</taxon>
        <taxon>Enterobacterales</taxon>
        <taxon>Enterobacteriaceae</taxon>
        <taxon>Kluyvera</taxon>
    </lineage>
</organism>
<dbReference type="InterPro" id="IPR032494">
    <property type="entry name" value="Phage_TTP_N"/>
</dbReference>
<evidence type="ECO:0000313" key="2">
    <source>
        <dbReference type="EMBL" id="HAT3583485.1"/>
    </source>
</evidence>
<dbReference type="Gene3D" id="4.10.410.40">
    <property type="match status" value="1"/>
</dbReference>
<dbReference type="EMBL" id="DACSUM010000036">
    <property type="protein sequence ID" value="HAT3583485.1"/>
    <property type="molecule type" value="Genomic_DNA"/>
</dbReference>
<dbReference type="Pfam" id="PF02368">
    <property type="entry name" value="Big_2"/>
    <property type="match status" value="1"/>
</dbReference>
<reference evidence="2" key="1">
    <citation type="journal article" date="2018" name="Genome Biol.">
        <title>SKESA: strategic k-mer extension for scrupulous assemblies.</title>
        <authorList>
            <person name="Souvorov A."/>
            <person name="Agarwala R."/>
            <person name="Lipman D.J."/>
        </authorList>
    </citation>
    <scope>NUCLEOTIDE SEQUENCE</scope>
    <source>
        <strain evidence="2">CAVp300</strain>
    </source>
</reference>
<protein>
    <submittedName>
        <fullName evidence="2">Phage tail protein</fullName>
    </submittedName>
</protein>
<accession>A0A9P3TDS4</accession>
<comment type="caution">
    <text evidence="2">The sequence shown here is derived from an EMBL/GenBank/DDBJ whole genome shotgun (WGS) entry which is preliminary data.</text>
</comment>
<sequence length="243" mass="25254">MTTPNPLAPVKGAGTTLWIYTGSGTPNPLVDTDWARLAQVKELTPGELTADSFDETYIDDPNADWTATAQGQKSAGDTSFTLAWKPGEQGQISLVQWFEDGLNLTYRIKYPNGTVDVFYGWVSSLGKAVTNKEYITRSVKITNRGKPVLAENASTPVIAATGALFDKSTAAVAVGATTTLNLSVLPSSATDKSFRLASSDPAKATVSAAGSVITVTGVAAGTAEIIAITSDGAFAAISKITVS</sequence>
<dbReference type="InterPro" id="IPR003343">
    <property type="entry name" value="Big_2"/>
</dbReference>
<dbReference type="SUPFAM" id="SSF49373">
    <property type="entry name" value="Invasin/intimin cell-adhesion fragments"/>
    <property type="match status" value="1"/>
</dbReference>
<evidence type="ECO:0000259" key="1">
    <source>
        <dbReference type="SMART" id="SM00635"/>
    </source>
</evidence>
<reference evidence="2" key="2">
    <citation type="submission" date="2020-10" db="EMBL/GenBank/DDBJ databases">
        <authorList>
            <consortium name="NCBI Pathogen Detection Project"/>
        </authorList>
    </citation>
    <scope>NUCLEOTIDE SEQUENCE</scope>
    <source>
        <strain evidence="2">CAVp300</strain>
    </source>
</reference>
<name>A0A9P3TDS4_KLUIN</name>
<dbReference type="AlphaFoldDB" id="A0A9P3TDS4"/>
<gene>
    <name evidence="2" type="ORF">I8531_003827</name>
</gene>
<dbReference type="InterPro" id="IPR008964">
    <property type="entry name" value="Invasin/intimin_cell_adhesion"/>
</dbReference>
<dbReference type="Pfam" id="PF16461">
    <property type="entry name" value="Phage_TTP_12"/>
    <property type="match status" value="1"/>
</dbReference>
<evidence type="ECO:0000313" key="3">
    <source>
        <dbReference type="Proteomes" id="UP000867740"/>
    </source>
</evidence>